<sequence>MKNQFKIIHLRNKCIGCNACVESAPHRWRISKKDGKSVLIGGKEKKGIFIATINNDEYNENLEAANNCPVNIIRIDKS</sequence>
<evidence type="ECO:0000256" key="2">
    <source>
        <dbReference type="ARBA" id="ARBA00022723"/>
    </source>
</evidence>
<gene>
    <name evidence="7" type="ORF">P0M35_01060</name>
</gene>
<evidence type="ECO:0000256" key="3">
    <source>
        <dbReference type="ARBA" id="ARBA00022982"/>
    </source>
</evidence>
<feature type="domain" description="4Fe-4S ferredoxin-type" evidence="6">
    <location>
        <begin position="5"/>
        <end position="34"/>
    </location>
</feature>
<dbReference type="GO" id="GO:0051536">
    <property type="term" value="F:iron-sulfur cluster binding"/>
    <property type="evidence" value="ECO:0007669"/>
    <property type="project" value="UniProtKB-KW"/>
</dbReference>
<protein>
    <submittedName>
        <fullName evidence="7">Ferredoxin</fullName>
    </submittedName>
</protein>
<dbReference type="RefSeq" id="WP_321534490.1">
    <property type="nucleotide sequence ID" value="NZ_JARGDL010000001.1"/>
</dbReference>
<keyword evidence="1" id="KW-0813">Transport</keyword>
<keyword evidence="8" id="KW-1185">Reference proteome</keyword>
<dbReference type="GO" id="GO:0046872">
    <property type="term" value="F:metal ion binding"/>
    <property type="evidence" value="ECO:0007669"/>
    <property type="project" value="UniProtKB-KW"/>
</dbReference>
<dbReference type="SUPFAM" id="SSF54862">
    <property type="entry name" value="4Fe-4S ferredoxins"/>
    <property type="match status" value="1"/>
</dbReference>
<dbReference type="InterPro" id="IPR051269">
    <property type="entry name" value="Fe-S_cluster_ET"/>
</dbReference>
<name>A0AAE3TBE5_9BACT</name>
<accession>A0AAE3TBE5</accession>
<keyword evidence="5" id="KW-0411">Iron-sulfur</keyword>
<reference evidence="7" key="1">
    <citation type="submission" date="2023-03" db="EMBL/GenBank/DDBJ databases">
        <title>Stygiobacter electus gen. nov., sp. nov., facultatively anaerobic thermotolerant bacterium of the class Ignavibacteria from a well of Yessentuki mineral water deposit.</title>
        <authorList>
            <person name="Podosokorskaya O.A."/>
            <person name="Elcheninov A.G."/>
            <person name="Petrova N.F."/>
            <person name="Zavarzina D.G."/>
            <person name="Kublanov I.V."/>
            <person name="Merkel A.Y."/>
        </authorList>
    </citation>
    <scope>NUCLEOTIDE SEQUENCE</scope>
    <source>
        <strain evidence="7">09-Me</strain>
    </source>
</reference>
<keyword evidence="4" id="KW-0408">Iron</keyword>
<dbReference type="Pfam" id="PF13459">
    <property type="entry name" value="Fer4_15"/>
    <property type="match status" value="1"/>
</dbReference>
<evidence type="ECO:0000259" key="6">
    <source>
        <dbReference type="PROSITE" id="PS51379"/>
    </source>
</evidence>
<evidence type="ECO:0000313" key="8">
    <source>
        <dbReference type="Proteomes" id="UP001221302"/>
    </source>
</evidence>
<organism evidence="7 8">
    <name type="scientific">Stygiobacter electus</name>
    <dbReference type="NCBI Taxonomy" id="3032292"/>
    <lineage>
        <taxon>Bacteria</taxon>
        <taxon>Pseudomonadati</taxon>
        <taxon>Ignavibacteriota</taxon>
        <taxon>Ignavibacteria</taxon>
        <taxon>Ignavibacteriales</taxon>
        <taxon>Melioribacteraceae</taxon>
        <taxon>Stygiobacter</taxon>
    </lineage>
</organism>
<dbReference type="AlphaFoldDB" id="A0AAE3TBE5"/>
<evidence type="ECO:0000256" key="4">
    <source>
        <dbReference type="ARBA" id="ARBA00023004"/>
    </source>
</evidence>
<evidence type="ECO:0000256" key="1">
    <source>
        <dbReference type="ARBA" id="ARBA00022448"/>
    </source>
</evidence>
<dbReference type="PROSITE" id="PS51379">
    <property type="entry name" value="4FE4S_FER_2"/>
    <property type="match status" value="1"/>
</dbReference>
<proteinExistence type="predicted"/>
<evidence type="ECO:0000313" key="7">
    <source>
        <dbReference type="EMBL" id="MDF1610725.1"/>
    </source>
</evidence>
<comment type="caution">
    <text evidence="7">The sequence shown here is derived from an EMBL/GenBank/DDBJ whole genome shotgun (WGS) entry which is preliminary data.</text>
</comment>
<evidence type="ECO:0000256" key="5">
    <source>
        <dbReference type="ARBA" id="ARBA00023014"/>
    </source>
</evidence>
<dbReference type="InterPro" id="IPR017896">
    <property type="entry name" value="4Fe4S_Fe-S-bd"/>
</dbReference>
<dbReference type="PANTHER" id="PTHR36923:SF3">
    <property type="entry name" value="FERREDOXIN"/>
    <property type="match status" value="1"/>
</dbReference>
<dbReference type="PANTHER" id="PTHR36923">
    <property type="entry name" value="FERREDOXIN"/>
    <property type="match status" value="1"/>
</dbReference>
<dbReference type="Proteomes" id="UP001221302">
    <property type="component" value="Unassembled WGS sequence"/>
</dbReference>
<dbReference type="EMBL" id="JARGDL010000001">
    <property type="protein sequence ID" value="MDF1610725.1"/>
    <property type="molecule type" value="Genomic_DNA"/>
</dbReference>
<dbReference type="Gene3D" id="3.30.70.20">
    <property type="match status" value="1"/>
</dbReference>
<keyword evidence="2" id="KW-0479">Metal-binding</keyword>
<keyword evidence="3" id="KW-0249">Electron transport</keyword>